<dbReference type="InterPro" id="IPR020846">
    <property type="entry name" value="MFS_dom"/>
</dbReference>
<feature type="transmembrane region" description="Helical" evidence="11">
    <location>
        <begin position="89"/>
        <end position="108"/>
    </location>
</feature>
<evidence type="ECO:0000256" key="10">
    <source>
        <dbReference type="ARBA" id="ARBA00039918"/>
    </source>
</evidence>
<dbReference type="InterPro" id="IPR036259">
    <property type="entry name" value="MFS_trans_sf"/>
</dbReference>
<comment type="similarity">
    <text evidence="2">Belongs to the major facilitator superfamily. Metabolite:H+ Symporter (MHS) family (TC 2.A.1.6) family.</text>
</comment>
<keyword evidence="8 11" id="KW-0472">Membrane</keyword>
<feature type="transmembrane region" description="Helical" evidence="11">
    <location>
        <begin position="190"/>
        <end position="209"/>
    </location>
</feature>
<dbReference type="InterPro" id="IPR051084">
    <property type="entry name" value="H+-coupled_symporters"/>
</dbReference>
<dbReference type="GO" id="GO:0005886">
    <property type="term" value="C:plasma membrane"/>
    <property type="evidence" value="ECO:0007669"/>
    <property type="project" value="UniProtKB-SubCell"/>
</dbReference>
<keyword evidence="5 11" id="KW-0812">Transmembrane</keyword>
<feature type="transmembrane region" description="Helical" evidence="11">
    <location>
        <begin position="237"/>
        <end position="256"/>
    </location>
</feature>
<keyword evidence="3" id="KW-0813">Transport</keyword>
<evidence type="ECO:0000256" key="4">
    <source>
        <dbReference type="ARBA" id="ARBA00022475"/>
    </source>
</evidence>
<protein>
    <recommendedName>
        <fullName evidence="10">Putative proline/betaine transporter</fullName>
    </recommendedName>
</protein>
<evidence type="ECO:0000256" key="8">
    <source>
        <dbReference type="ARBA" id="ARBA00023136"/>
    </source>
</evidence>
<dbReference type="InterPro" id="IPR011701">
    <property type="entry name" value="MFS"/>
</dbReference>
<evidence type="ECO:0000256" key="3">
    <source>
        <dbReference type="ARBA" id="ARBA00022448"/>
    </source>
</evidence>
<feature type="transmembrane region" description="Helical" evidence="11">
    <location>
        <begin position="334"/>
        <end position="354"/>
    </location>
</feature>
<proteinExistence type="inferred from homology"/>
<feature type="transmembrane region" description="Helical" evidence="11">
    <location>
        <begin position="276"/>
        <end position="294"/>
    </location>
</feature>
<evidence type="ECO:0000259" key="12">
    <source>
        <dbReference type="PROSITE" id="PS50850"/>
    </source>
</evidence>
<keyword evidence="4" id="KW-1003">Cell membrane</keyword>
<sequence length="453" mass="48149">MNSSAPPEQTPELDRARSLRAAVSGNILEWFDWTLYAIFSTYLASNFFDDSDPTSALLSTLAVFAVGFVARPFGGLVFGRLADRKGRKFTMVLTMCLMAVASLAIALIPSYESIGVWASFALLIARLTQGLAHGGEAGVSYTYVGEISPRDRRGLWGSSVFTAVTFGVMLATLVAALLTGILGKDDMSRYGWRIAFAIGAVLGLYALFLRRAASESPHFEENSDSAASAPPIARKDIVKIGVLILMLSAGQNAAYYTWATFASAYAISAKGMDPNGAFIASLLAQLVVLALLPLSGHLSDKYGRRTMAAAFGISGAVLVLPIAAILTAQPWTLFVTQAMGLAVWCCASAMYPALMSELVPTRARAMGVGFATSLSVAIFGGTAPYLNTWLTSRDLGWVFSVYVGALCLLSLVAALIMKETKGIDLSTVGMPFRNAGKSENRVSTSDIGELSNR</sequence>
<evidence type="ECO:0000256" key="7">
    <source>
        <dbReference type="ARBA" id="ARBA00022989"/>
    </source>
</evidence>
<feature type="transmembrane region" description="Helical" evidence="11">
    <location>
        <begin position="56"/>
        <end position="77"/>
    </location>
</feature>
<evidence type="ECO:0000256" key="6">
    <source>
        <dbReference type="ARBA" id="ARBA00022847"/>
    </source>
</evidence>
<evidence type="ECO:0000256" key="2">
    <source>
        <dbReference type="ARBA" id="ARBA00008240"/>
    </source>
</evidence>
<dbReference type="EMBL" id="JARDXE010000011">
    <property type="protein sequence ID" value="MDE8646923.1"/>
    <property type="molecule type" value="Genomic_DNA"/>
</dbReference>
<evidence type="ECO:0000313" key="14">
    <source>
        <dbReference type="Proteomes" id="UP001217325"/>
    </source>
</evidence>
<name>A0AAW6LIF5_RHOSG</name>
<feature type="transmembrane region" description="Helical" evidence="11">
    <location>
        <begin position="306"/>
        <end position="328"/>
    </location>
</feature>
<keyword evidence="7 11" id="KW-1133">Transmembrane helix</keyword>
<dbReference type="FunFam" id="1.20.1250.20:FF:000001">
    <property type="entry name" value="Dicarboxylate MFS transporter"/>
    <property type="match status" value="1"/>
</dbReference>
<feature type="domain" description="Major facilitator superfamily (MFS) profile" evidence="12">
    <location>
        <begin position="18"/>
        <end position="421"/>
    </location>
</feature>
<keyword evidence="6" id="KW-0769">Symport</keyword>
<dbReference type="PANTHER" id="PTHR43528">
    <property type="entry name" value="ALPHA-KETOGLUTARATE PERMEASE"/>
    <property type="match status" value="1"/>
</dbReference>
<feature type="transmembrane region" description="Helical" evidence="11">
    <location>
        <begin position="397"/>
        <end position="417"/>
    </location>
</feature>
<comment type="function">
    <text evidence="9">May be a proton symporter involved in the uptake of osmolytes such as proline and glycine betaine.</text>
</comment>
<dbReference type="Pfam" id="PF07690">
    <property type="entry name" value="MFS_1"/>
    <property type="match status" value="1"/>
</dbReference>
<organism evidence="13 14">
    <name type="scientific">Rhodococcus qingshengii</name>
    <dbReference type="NCBI Taxonomy" id="334542"/>
    <lineage>
        <taxon>Bacteria</taxon>
        <taxon>Bacillati</taxon>
        <taxon>Actinomycetota</taxon>
        <taxon>Actinomycetes</taxon>
        <taxon>Mycobacteriales</taxon>
        <taxon>Nocardiaceae</taxon>
        <taxon>Rhodococcus</taxon>
        <taxon>Rhodococcus erythropolis group</taxon>
    </lineage>
</organism>
<comment type="subcellular location">
    <subcellularLocation>
        <location evidence="1">Cell membrane</location>
        <topology evidence="1">Multi-pass membrane protein</topology>
    </subcellularLocation>
</comment>
<gene>
    <name evidence="13" type="ORF">PXH69_18310</name>
</gene>
<feature type="transmembrane region" description="Helical" evidence="11">
    <location>
        <begin position="366"/>
        <end position="385"/>
    </location>
</feature>
<dbReference type="Gene3D" id="1.20.1250.20">
    <property type="entry name" value="MFS general substrate transporter like domains"/>
    <property type="match status" value="2"/>
</dbReference>
<dbReference type="AlphaFoldDB" id="A0AAW6LIF5"/>
<evidence type="ECO:0000256" key="1">
    <source>
        <dbReference type="ARBA" id="ARBA00004651"/>
    </source>
</evidence>
<dbReference type="SUPFAM" id="SSF103473">
    <property type="entry name" value="MFS general substrate transporter"/>
    <property type="match status" value="1"/>
</dbReference>
<feature type="transmembrane region" description="Helical" evidence="11">
    <location>
        <begin position="21"/>
        <end position="44"/>
    </location>
</feature>
<feature type="transmembrane region" description="Helical" evidence="11">
    <location>
        <begin position="155"/>
        <end position="178"/>
    </location>
</feature>
<evidence type="ECO:0000256" key="9">
    <source>
        <dbReference type="ARBA" id="ARBA00037295"/>
    </source>
</evidence>
<dbReference type="PROSITE" id="PS50850">
    <property type="entry name" value="MFS"/>
    <property type="match status" value="1"/>
</dbReference>
<dbReference type="Proteomes" id="UP001217325">
    <property type="component" value="Unassembled WGS sequence"/>
</dbReference>
<reference evidence="13" key="1">
    <citation type="submission" date="2023-02" db="EMBL/GenBank/DDBJ databases">
        <title>A novel hydrolase synthesized by Rhodococcus erythropolis HQ is responsible for the detoxification of Zearalenone.</title>
        <authorList>
            <person name="Hu J."/>
            <person name="Xu J."/>
        </authorList>
    </citation>
    <scope>NUCLEOTIDE SEQUENCE</scope>
    <source>
        <strain evidence="13">HQ</strain>
    </source>
</reference>
<dbReference type="GO" id="GO:0015293">
    <property type="term" value="F:symporter activity"/>
    <property type="evidence" value="ECO:0007669"/>
    <property type="project" value="UniProtKB-KW"/>
</dbReference>
<evidence type="ECO:0000313" key="13">
    <source>
        <dbReference type="EMBL" id="MDE8646923.1"/>
    </source>
</evidence>
<comment type="caution">
    <text evidence="13">The sequence shown here is derived from an EMBL/GenBank/DDBJ whole genome shotgun (WGS) entry which is preliminary data.</text>
</comment>
<accession>A0AAW6LIF5</accession>
<evidence type="ECO:0000256" key="11">
    <source>
        <dbReference type="SAM" id="Phobius"/>
    </source>
</evidence>
<feature type="transmembrane region" description="Helical" evidence="11">
    <location>
        <begin position="114"/>
        <end position="134"/>
    </location>
</feature>
<evidence type="ECO:0000256" key="5">
    <source>
        <dbReference type="ARBA" id="ARBA00022692"/>
    </source>
</evidence>
<dbReference type="RefSeq" id="WP_007735867.1">
    <property type="nucleotide sequence ID" value="NZ_CP085042.1"/>
</dbReference>
<dbReference type="PANTHER" id="PTHR43528:SF1">
    <property type="entry name" value="ALPHA-KETOGLUTARATE PERMEASE"/>
    <property type="match status" value="1"/>
</dbReference>